<evidence type="ECO:0000256" key="5">
    <source>
        <dbReference type="ARBA" id="ARBA00022692"/>
    </source>
</evidence>
<dbReference type="SUPFAM" id="SSF52058">
    <property type="entry name" value="L domain-like"/>
    <property type="match status" value="1"/>
</dbReference>
<dbReference type="EMBL" id="AWUE01014230">
    <property type="protein sequence ID" value="OMP04702.1"/>
    <property type="molecule type" value="Genomic_DNA"/>
</dbReference>
<dbReference type="InterPro" id="IPR032675">
    <property type="entry name" value="LRR_dom_sf"/>
</dbReference>
<evidence type="ECO:0000259" key="13">
    <source>
        <dbReference type="PROSITE" id="PS50011"/>
    </source>
</evidence>
<dbReference type="GO" id="GO:0005524">
    <property type="term" value="F:ATP binding"/>
    <property type="evidence" value="ECO:0007669"/>
    <property type="project" value="InterPro"/>
</dbReference>
<feature type="transmembrane region" description="Helical" evidence="11">
    <location>
        <begin position="317"/>
        <end position="339"/>
    </location>
</feature>
<dbReference type="InterPro" id="IPR000719">
    <property type="entry name" value="Prot_kinase_dom"/>
</dbReference>
<dbReference type="GO" id="GO:0004672">
    <property type="term" value="F:protein kinase activity"/>
    <property type="evidence" value="ECO:0007669"/>
    <property type="project" value="InterPro"/>
</dbReference>
<dbReference type="GO" id="GO:0016020">
    <property type="term" value="C:membrane"/>
    <property type="evidence" value="ECO:0007669"/>
    <property type="project" value="UniProtKB-SubCell"/>
</dbReference>
<reference evidence="15" key="1">
    <citation type="submission" date="2013-09" db="EMBL/GenBank/DDBJ databases">
        <title>Corchorus olitorius genome sequencing.</title>
        <authorList>
            <person name="Alam M."/>
            <person name="Haque M.S."/>
            <person name="Islam M.S."/>
            <person name="Emdad E.M."/>
            <person name="Islam M.M."/>
            <person name="Ahmed B."/>
            <person name="Halim A."/>
            <person name="Hossen Q.M.M."/>
            <person name="Hossain M.Z."/>
            <person name="Ahmed R."/>
            <person name="Khan M.M."/>
            <person name="Islam R."/>
            <person name="Rashid M.M."/>
            <person name="Khan S.A."/>
            <person name="Rahman M.S."/>
            <person name="Alam M."/>
            <person name="Yahiya A.S."/>
            <person name="Khan M.S."/>
            <person name="Azam M.S."/>
            <person name="Haque T."/>
            <person name="Lashkar M.Z.H."/>
            <person name="Akhand A.I."/>
            <person name="Morshed G."/>
            <person name="Roy S."/>
            <person name="Uddin K.S."/>
            <person name="Rabeya T."/>
            <person name="Hossain A.S."/>
            <person name="Chowdhury A."/>
            <person name="Snigdha A.R."/>
            <person name="Mortoza M.S."/>
            <person name="Matin S.A."/>
            <person name="Hoque S.M.E."/>
            <person name="Islam M.K."/>
            <person name="Roy D.K."/>
            <person name="Haider R."/>
            <person name="Moosa M.M."/>
            <person name="Elias S.M."/>
            <person name="Hasan A.M."/>
            <person name="Jahan S."/>
            <person name="Shafiuddin M."/>
            <person name="Mahmood N."/>
            <person name="Shommy N.S."/>
        </authorList>
    </citation>
    <scope>NUCLEOTIDE SEQUENCE [LARGE SCALE GENOMIC DNA]</scope>
    <source>
        <strain evidence="15">cv. O-4</strain>
    </source>
</reference>
<evidence type="ECO:0000256" key="4">
    <source>
        <dbReference type="ARBA" id="ARBA00022614"/>
    </source>
</evidence>
<dbReference type="Pfam" id="PF00560">
    <property type="entry name" value="LRR_1"/>
    <property type="match status" value="1"/>
</dbReference>
<evidence type="ECO:0000256" key="10">
    <source>
        <dbReference type="ARBA" id="ARBA00023180"/>
    </source>
</evidence>
<dbReference type="InterPro" id="IPR001611">
    <property type="entry name" value="Leu-rich_rpt"/>
</dbReference>
<accession>A0A1R3KC93</accession>
<keyword evidence="8 11" id="KW-1133">Transmembrane helix</keyword>
<dbReference type="PANTHER" id="PTHR48007">
    <property type="entry name" value="LEUCINE-RICH REPEAT RECEPTOR-LIKE PROTEIN KINASE PXC1"/>
    <property type="match status" value="1"/>
</dbReference>
<dbReference type="Gene3D" id="1.10.510.10">
    <property type="entry name" value="Transferase(Phosphotransferase) domain 1"/>
    <property type="match status" value="1"/>
</dbReference>
<dbReference type="PANTHER" id="PTHR48007:SF83">
    <property type="entry name" value="PROTEIN KINASE DOMAIN-CONTAINING PROTEIN"/>
    <property type="match status" value="1"/>
</dbReference>
<evidence type="ECO:0000313" key="15">
    <source>
        <dbReference type="Proteomes" id="UP000187203"/>
    </source>
</evidence>
<comment type="caution">
    <text evidence="14">The sequence shown here is derived from an EMBL/GenBank/DDBJ whole genome shotgun (WGS) entry which is preliminary data.</text>
</comment>
<dbReference type="OrthoDB" id="4062651at2759"/>
<evidence type="ECO:0000256" key="3">
    <source>
        <dbReference type="ARBA" id="ARBA00022553"/>
    </source>
</evidence>
<evidence type="ECO:0000256" key="9">
    <source>
        <dbReference type="ARBA" id="ARBA00023136"/>
    </source>
</evidence>
<keyword evidence="3" id="KW-0597">Phosphoprotein</keyword>
<dbReference type="Gene3D" id="3.80.10.10">
    <property type="entry name" value="Ribonuclease Inhibitor"/>
    <property type="match status" value="2"/>
</dbReference>
<evidence type="ECO:0000256" key="1">
    <source>
        <dbReference type="ARBA" id="ARBA00004479"/>
    </source>
</evidence>
<dbReference type="InterPro" id="IPR046959">
    <property type="entry name" value="PRK1-6/SRF4-like"/>
</dbReference>
<dbReference type="InterPro" id="IPR013210">
    <property type="entry name" value="LRR_N_plant-typ"/>
</dbReference>
<keyword evidence="10" id="KW-0325">Glycoprotein</keyword>
<protein>
    <recommendedName>
        <fullName evidence="13">Protein kinase domain-containing protein</fullName>
    </recommendedName>
</protein>
<evidence type="ECO:0000256" key="6">
    <source>
        <dbReference type="ARBA" id="ARBA00022729"/>
    </source>
</evidence>
<dbReference type="SUPFAM" id="SSF56112">
    <property type="entry name" value="Protein kinase-like (PK-like)"/>
    <property type="match status" value="1"/>
</dbReference>
<keyword evidence="4" id="KW-0433">Leucine-rich repeat</keyword>
<dbReference type="FunFam" id="3.80.10.10:FF:000722">
    <property type="entry name" value="Leucine-rich repeat receptor-like protein kinase"/>
    <property type="match status" value="1"/>
</dbReference>
<evidence type="ECO:0000256" key="7">
    <source>
        <dbReference type="ARBA" id="ARBA00022737"/>
    </source>
</evidence>
<feature type="transmembrane region" description="Helical" evidence="11">
    <location>
        <begin position="501"/>
        <end position="519"/>
    </location>
</feature>
<dbReference type="FunFam" id="3.80.10.10:FF:000275">
    <property type="entry name" value="Leucine-rich repeat receptor-like protein kinase"/>
    <property type="match status" value="1"/>
</dbReference>
<feature type="signal peptide" evidence="12">
    <location>
        <begin position="1"/>
        <end position="21"/>
    </location>
</feature>
<name>A0A1R3KC93_9ROSI</name>
<organism evidence="14 15">
    <name type="scientific">Corchorus olitorius</name>
    <dbReference type="NCBI Taxonomy" id="93759"/>
    <lineage>
        <taxon>Eukaryota</taxon>
        <taxon>Viridiplantae</taxon>
        <taxon>Streptophyta</taxon>
        <taxon>Embryophyta</taxon>
        <taxon>Tracheophyta</taxon>
        <taxon>Spermatophyta</taxon>
        <taxon>Magnoliopsida</taxon>
        <taxon>eudicotyledons</taxon>
        <taxon>Gunneridae</taxon>
        <taxon>Pentapetalae</taxon>
        <taxon>rosids</taxon>
        <taxon>malvids</taxon>
        <taxon>Malvales</taxon>
        <taxon>Malvaceae</taxon>
        <taxon>Grewioideae</taxon>
        <taxon>Apeibeae</taxon>
        <taxon>Corchorus</taxon>
    </lineage>
</organism>
<comment type="similarity">
    <text evidence="2">Belongs to the RLP family.</text>
</comment>
<comment type="subcellular location">
    <subcellularLocation>
        <location evidence="1">Membrane</location>
        <topology evidence="1">Single-pass type I membrane protein</topology>
    </subcellularLocation>
</comment>
<evidence type="ECO:0000313" key="14">
    <source>
        <dbReference type="EMBL" id="OMP04702.1"/>
    </source>
</evidence>
<dbReference type="Gene3D" id="3.30.200.20">
    <property type="entry name" value="Phosphorylase Kinase, domain 1"/>
    <property type="match status" value="1"/>
</dbReference>
<keyword evidence="5 11" id="KW-0812">Transmembrane</keyword>
<gene>
    <name evidence="14" type="ORF">COLO4_09376</name>
</gene>
<keyword evidence="9 11" id="KW-0472">Membrane</keyword>
<dbReference type="Pfam" id="PF00069">
    <property type="entry name" value="Pkinase"/>
    <property type="match status" value="1"/>
</dbReference>
<evidence type="ECO:0000256" key="8">
    <source>
        <dbReference type="ARBA" id="ARBA00022989"/>
    </source>
</evidence>
<keyword evidence="6 12" id="KW-0732">Signal</keyword>
<evidence type="ECO:0000256" key="12">
    <source>
        <dbReference type="SAM" id="SignalP"/>
    </source>
</evidence>
<dbReference type="AlphaFoldDB" id="A0A1R3KC93"/>
<dbReference type="InterPro" id="IPR011009">
    <property type="entry name" value="Kinase-like_dom_sf"/>
</dbReference>
<sequence length="733" mass="80310">MSSPLLLLILLVCNYAARLGALNDEGFALLSFKESLENGTGGYLINWNSSDVNPCSWNGVTCRKDKVNALIIPNMRLAGFLSPVLANLSGIRHVNLENNLFRGSLPIELFTATRLKSLVLSGNSLSGSLPPEIGNLKNLQMLDISRNSFNGSIPTSIVQCRRLSTLVLSQNNFSGSLPVGLGNSLISLQKVNLSYNSLGSSIPSDIGNLTNLQGTLDLSHNFFSGNIPASLGNLSEKVYIDLSYNNLSGPIPQNGVLVNAGPTAFLGNSLLCGPPLKNSCLRGSGNAESLIHNPSQSSGGSSIKGWKGSHHGSYHQLLETIAGVMVGVCLIGFLLSYWYKKASVCRGVQKVAGYRLEEKLMIGRDIFCFAKKDNDTLSETMEQCNFVPLDSQVNFDLDQLLKASAFLLGKSASGILYKVVLDNGEAVAVRRLGDGGGQRLKEFQTEVEAIGKIRHPNIVNLRAYCCSDDEKLIIYDYITNGDLTAAIHDSFLYAKYFQRSSLLLGYTMLTFLIFAILPGKAGIVSFKPLSWPVRVKIMKGIAKGLAFLHEFSPKRYVHGNLKPSNILLGEDMEPHISDFGLGRLANIAEESPSFQMEQMPIWTPPQSSPYELTPINSSPNGRHYQAPEASKDVKPSQKWDVYSFGVILLEMITRKLPSIQIGSLEMDLIQWIQLSIEERKPLSSIIDPSLAHDWREVDNIAAVLKLALACIHKSPDRRPTMKYVSYSFEKLTS</sequence>
<keyword evidence="7" id="KW-0677">Repeat</keyword>
<dbReference type="Proteomes" id="UP000187203">
    <property type="component" value="Unassembled WGS sequence"/>
</dbReference>
<evidence type="ECO:0000256" key="11">
    <source>
        <dbReference type="SAM" id="Phobius"/>
    </source>
</evidence>
<feature type="chain" id="PRO_5012887456" description="Protein kinase domain-containing protein" evidence="12">
    <location>
        <begin position="22"/>
        <end position="733"/>
    </location>
</feature>
<dbReference type="PROSITE" id="PS50011">
    <property type="entry name" value="PROTEIN_KINASE_DOM"/>
    <property type="match status" value="1"/>
</dbReference>
<dbReference type="Pfam" id="PF08263">
    <property type="entry name" value="LRRNT_2"/>
    <property type="match status" value="1"/>
</dbReference>
<dbReference type="InterPro" id="IPR055414">
    <property type="entry name" value="LRR_R13L4/SHOC2-like"/>
</dbReference>
<keyword evidence="15" id="KW-1185">Reference proteome</keyword>
<evidence type="ECO:0000256" key="2">
    <source>
        <dbReference type="ARBA" id="ARBA00009592"/>
    </source>
</evidence>
<proteinExistence type="inferred from homology"/>
<dbReference type="Pfam" id="PF23598">
    <property type="entry name" value="LRR_14"/>
    <property type="match status" value="1"/>
</dbReference>
<feature type="domain" description="Protein kinase" evidence="13">
    <location>
        <begin position="402"/>
        <end position="729"/>
    </location>
</feature>